<dbReference type="InterPro" id="IPR029039">
    <property type="entry name" value="Flavoprotein-like_sf"/>
</dbReference>
<protein>
    <submittedName>
        <fullName evidence="3">BnaC08g08280D protein</fullName>
    </submittedName>
</protein>
<dbReference type="PANTHER" id="PTHR19384">
    <property type="entry name" value="NITRIC OXIDE SYNTHASE-RELATED"/>
    <property type="match status" value="1"/>
</dbReference>
<dbReference type="EMBL" id="LK032021">
    <property type="protein sequence ID" value="CDY12377.1"/>
    <property type="molecule type" value="Genomic_DNA"/>
</dbReference>
<dbReference type="STRING" id="3708.A0A078FHC0"/>
<dbReference type="InterPro" id="IPR001094">
    <property type="entry name" value="Flavdoxin-like"/>
</dbReference>
<dbReference type="AlphaFoldDB" id="A0A078FHC0"/>
<evidence type="ECO:0000259" key="2">
    <source>
        <dbReference type="PROSITE" id="PS50902"/>
    </source>
</evidence>
<dbReference type="SUPFAM" id="SSF52218">
    <property type="entry name" value="Flavoproteins"/>
    <property type="match status" value="1"/>
</dbReference>
<dbReference type="PANTHER" id="PTHR19384:SF10">
    <property type="entry name" value="NADPH-DEPENDENT DIFLAVIN OXIDOREDUCTASE 1"/>
    <property type="match status" value="1"/>
</dbReference>
<dbReference type="Gene3D" id="3.40.50.360">
    <property type="match status" value="1"/>
</dbReference>
<dbReference type="Gramene" id="CDY12377">
    <property type="protein sequence ID" value="CDY12377"/>
    <property type="gene ID" value="GSBRNA2T00061577001"/>
</dbReference>
<dbReference type="PROSITE" id="PS50902">
    <property type="entry name" value="FLAVODOXIN_LIKE"/>
    <property type="match status" value="1"/>
</dbReference>
<keyword evidence="1" id="KW-0285">Flavoprotein</keyword>
<accession>A0A078FHC0</accession>
<dbReference type="Pfam" id="PF00258">
    <property type="entry name" value="Flavodoxin_1"/>
    <property type="match status" value="1"/>
</dbReference>
<reference evidence="3 4" key="1">
    <citation type="journal article" date="2014" name="Science">
        <title>Plant genetics. Early allopolyploid evolution in the post-Neolithic Brassica napus oilseed genome.</title>
        <authorList>
            <person name="Chalhoub B."/>
            <person name="Denoeud F."/>
            <person name="Liu S."/>
            <person name="Parkin I.A."/>
            <person name="Tang H."/>
            <person name="Wang X."/>
            <person name="Chiquet J."/>
            <person name="Belcram H."/>
            <person name="Tong C."/>
            <person name="Samans B."/>
            <person name="Correa M."/>
            <person name="Da Silva C."/>
            <person name="Just J."/>
            <person name="Falentin C."/>
            <person name="Koh C.S."/>
            <person name="Le Clainche I."/>
            <person name="Bernard M."/>
            <person name="Bento P."/>
            <person name="Noel B."/>
            <person name="Labadie K."/>
            <person name="Alberti A."/>
            <person name="Charles M."/>
            <person name="Arnaud D."/>
            <person name="Guo H."/>
            <person name="Daviaud C."/>
            <person name="Alamery S."/>
            <person name="Jabbari K."/>
            <person name="Zhao M."/>
            <person name="Edger P.P."/>
            <person name="Chelaifa H."/>
            <person name="Tack D."/>
            <person name="Lassalle G."/>
            <person name="Mestiri I."/>
            <person name="Schnel N."/>
            <person name="Le Paslier M.C."/>
            <person name="Fan G."/>
            <person name="Renault V."/>
            <person name="Bayer P.E."/>
            <person name="Golicz A.A."/>
            <person name="Manoli S."/>
            <person name="Lee T.H."/>
            <person name="Thi V.H."/>
            <person name="Chalabi S."/>
            <person name="Hu Q."/>
            <person name="Fan C."/>
            <person name="Tollenaere R."/>
            <person name="Lu Y."/>
            <person name="Battail C."/>
            <person name="Shen J."/>
            <person name="Sidebottom C.H."/>
            <person name="Wang X."/>
            <person name="Canaguier A."/>
            <person name="Chauveau A."/>
            <person name="Berard A."/>
            <person name="Deniot G."/>
            <person name="Guan M."/>
            <person name="Liu Z."/>
            <person name="Sun F."/>
            <person name="Lim Y.P."/>
            <person name="Lyons E."/>
            <person name="Town C.D."/>
            <person name="Bancroft I."/>
            <person name="Wang X."/>
            <person name="Meng J."/>
            <person name="Ma J."/>
            <person name="Pires J.C."/>
            <person name="King G.J."/>
            <person name="Brunel D."/>
            <person name="Delourme R."/>
            <person name="Renard M."/>
            <person name="Aury J.M."/>
            <person name="Adams K.L."/>
            <person name="Batley J."/>
            <person name="Snowdon R.J."/>
            <person name="Tost J."/>
            <person name="Edwards D."/>
            <person name="Zhou Y."/>
            <person name="Hua W."/>
            <person name="Sharpe A.G."/>
            <person name="Paterson A.H."/>
            <person name="Guan C."/>
            <person name="Wincker P."/>
        </authorList>
    </citation>
    <scope>NUCLEOTIDE SEQUENCE [LARGE SCALE GENOMIC DNA]</scope>
    <source>
        <strain evidence="4">cv. Darmor-bzh</strain>
    </source>
</reference>
<sequence length="280" mass="31482">MTLKRASFTSSLFIVSSFQLHIYHPPPFSVHLKGQFPLPLSLFGPFNRVPETLLMLHSVLAVKLNAEAVLRLSSPTTNSTRYSSLPHEDAILFVVSTTGKGDSPDSFKEFWRFLLQRNLGNSWLQRVRFAVFGLGDSGYQKYNFVTKKLDKRLLDLGATTIIEKGLGDDQHPSWYGTLKRLRNRASLKISGQQAQLIWTTSPFLLKEEAYHPARLLNLNLFPETQIPCLSLPSSLESDNWNAASYDSLKNAEVMSPLIIVSHCPHDGGLLFFMGRSCINV</sequence>
<keyword evidence="4" id="KW-1185">Reference proteome</keyword>
<dbReference type="InterPro" id="IPR008254">
    <property type="entry name" value="Flavodoxin/NO_synth"/>
</dbReference>
<dbReference type="PRINTS" id="PR00369">
    <property type="entry name" value="FLAVODOXIN"/>
</dbReference>
<proteinExistence type="predicted"/>
<feature type="domain" description="Flavodoxin-like" evidence="2">
    <location>
        <begin position="35"/>
        <end position="186"/>
    </location>
</feature>
<evidence type="ECO:0000313" key="3">
    <source>
        <dbReference type="EMBL" id="CDY12377.1"/>
    </source>
</evidence>
<dbReference type="OMA" id="QDINWNA"/>
<dbReference type="Proteomes" id="UP000028999">
    <property type="component" value="Unassembled WGS sequence"/>
</dbReference>
<dbReference type="GO" id="GO:0010181">
    <property type="term" value="F:FMN binding"/>
    <property type="evidence" value="ECO:0007669"/>
    <property type="project" value="InterPro"/>
</dbReference>
<evidence type="ECO:0000313" key="4">
    <source>
        <dbReference type="Proteomes" id="UP000028999"/>
    </source>
</evidence>
<gene>
    <name evidence="3" type="primary">BnaC08g08280D</name>
    <name evidence="3" type="ORF">GSBRNA2T00061577001</name>
</gene>
<dbReference type="PaxDb" id="3708-A0A078FHC0"/>
<evidence type="ECO:0000256" key="1">
    <source>
        <dbReference type="ARBA" id="ARBA00022630"/>
    </source>
</evidence>
<name>A0A078FHC0_BRANA</name>
<organism evidence="3 4">
    <name type="scientific">Brassica napus</name>
    <name type="common">Rape</name>
    <dbReference type="NCBI Taxonomy" id="3708"/>
    <lineage>
        <taxon>Eukaryota</taxon>
        <taxon>Viridiplantae</taxon>
        <taxon>Streptophyta</taxon>
        <taxon>Embryophyta</taxon>
        <taxon>Tracheophyta</taxon>
        <taxon>Spermatophyta</taxon>
        <taxon>Magnoliopsida</taxon>
        <taxon>eudicotyledons</taxon>
        <taxon>Gunneridae</taxon>
        <taxon>Pentapetalae</taxon>
        <taxon>rosids</taxon>
        <taxon>malvids</taxon>
        <taxon>Brassicales</taxon>
        <taxon>Brassicaceae</taxon>
        <taxon>Brassiceae</taxon>
        <taxon>Brassica</taxon>
    </lineage>
</organism>